<dbReference type="Gene3D" id="1.10.287.810">
    <property type="entry name" value="Mitochondrial import inner membrane translocase subunit tim13 like domains"/>
    <property type="match status" value="1"/>
</dbReference>
<keyword evidence="5 11" id="KW-0999">Mitochondrion inner membrane</keyword>
<evidence type="ECO:0000256" key="10">
    <source>
        <dbReference type="ARBA" id="ARBA00023157"/>
    </source>
</evidence>
<keyword evidence="5 11" id="KW-0472">Membrane</keyword>
<evidence type="ECO:0000256" key="7">
    <source>
        <dbReference type="ARBA" id="ARBA00022927"/>
    </source>
</evidence>
<sequence>MDFSGMNQAEQAHMTKVIEKKQMQDFLKMYSNIVEKCFSTCCNDFTSKALTSKEDTCVTNCAEKWLKHSERIGTRFAELNAEMMEAQQK</sequence>
<accession>A0A0D7BPM1</accession>
<evidence type="ECO:0000256" key="3">
    <source>
        <dbReference type="ARBA" id="ARBA00022448"/>
    </source>
</evidence>
<gene>
    <name evidence="13" type="ORF">CYLTODRAFT_435187</name>
</gene>
<evidence type="ECO:0000256" key="8">
    <source>
        <dbReference type="ARBA" id="ARBA00023010"/>
    </source>
</evidence>
<dbReference type="GO" id="GO:0046872">
    <property type="term" value="F:metal ion binding"/>
    <property type="evidence" value="ECO:0007669"/>
    <property type="project" value="UniProtKB-KW"/>
</dbReference>
<dbReference type="Proteomes" id="UP000054007">
    <property type="component" value="Unassembled WGS sequence"/>
</dbReference>
<evidence type="ECO:0000256" key="11">
    <source>
        <dbReference type="RuleBase" id="RU367043"/>
    </source>
</evidence>
<keyword evidence="3 11" id="KW-0813">Transport</keyword>
<keyword evidence="11" id="KW-0143">Chaperone</keyword>
<evidence type="ECO:0000313" key="13">
    <source>
        <dbReference type="EMBL" id="KIY71541.1"/>
    </source>
</evidence>
<dbReference type="STRING" id="1314674.A0A0D7BPM1"/>
<evidence type="ECO:0000256" key="1">
    <source>
        <dbReference type="ARBA" id="ARBA00004137"/>
    </source>
</evidence>
<proteinExistence type="inferred from homology"/>
<evidence type="ECO:0000256" key="2">
    <source>
        <dbReference type="ARBA" id="ARBA00006720"/>
    </source>
</evidence>
<comment type="subunit">
    <text evidence="11">Heterohexamer.</text>
</comment>
<keyword evidence="7 11" id="KW-0653">Protein transport</keyword>
<evidence type="ECO:0000256" key="5">
    <source>
        <dbReference type="ARBA" id="ARBA00022792"/>
    </source>
</evidence>
<keyword evidence="8 11" id="KW-0811">Translocation</keyword>
<comment type="function">
    <text evidence="11">Mitochondrial intermembrane chaperone that participates in the import and insertion of some multi-pass transmembrane proteins into the mitochondrial inner membrane. Also required for the transfer of beta-barrel precursors from the TOM complex to the sorting and assembly machinery (SAM complex) of the outer membrane. Acts as a chaperone-like protein that protects the hydrophobic precursors from aggregation and guide them through the mitochondrial intermembrane space.</text>
</comment>
<dbReference type="OrthoDB" id="1551503at2759"/>
<dbReference type="EMBL" id="KN880453">
    <property type="protein sequence ID" value="KIY71541.1"/>
    <property type="molecule type" value="Genomic_DNA"/>
</dbReference>
<evidence type="ECO:0000259" key="12">
    <source>
        <dbReference type="Pfam" id="PF02953"/>
    </source>
</evidence>
<reference evidence="13 14" key="1">
    <citation type="journal article" date="2015" name="Fungal Genet. Biol.">
        <title>Evolution of novel wood decay mechanisms in Agaricales revealed by the genome sequences of Fistulina hepatica and Cylindrobasidium torrendii.</title>
        <authorList>
            <person name="Floudas D."/>
            <person name="Held B.W."/>
            <person name="Riley R."/>
            <person name="Nagy L.G."/>
            <person name="Koehler G."/>
            <person name="Ransdell A.S."/>
            <person name="Younus H."/>
            <person name="Chow J."/>
            <person name="Chiniquy J."/>
            <person name="Lipzen A."/>
            <person name="Tritt A."/>
            <person name="Sun H."/>
            <person name="Haridas S."/>
            <person name="LaButti K."/>
            <person name="Ohm R.A."/>
            <person name="Kues U."/>
            <person name="Blanchette R.A."/>
            <person name="Grigoriev I.V."/>
            <person name="Minto R.E."/>
            <person name="Hibbett D.S."/>
        </authorList>
    </citation>
    <scope>NUCLEOTIDE SEQUENCE [LARGE SCALE GENOMIC DNA]</scope>
    <source>
        <strain evidence="13 14">FP15055 ss-10</strain>
    </source>
</reference>
<keyword evidence="4" id="KW-0479">Metal-binding</keyword>
<comment type="similarity">
    <text evidence="2 11">Belongs to the small Tim family.</text>
</comment>
<protein>
    <recommendedName>
        <fullName evidence="11">Mitochondrial import inner membrane translocase subunit</fullName>
    </recommendedName>
</protein>
<dbReference type="GO" id="GO:0005743">
    <property type="term" value="C:mitochondrial inner membrane"/>
    <property type="evidence" value="ECO:0007669"/>
    <property type="project" value="UniProtKB-SubCell"/>
</dbReference>
<keyword evidence="14" id="KW-1185">Reference proteome</keyword>
<dbReference type="InterPro" id="IPR035427">
    <property type="entry name" value="Tim10-like_dom_sf"/>
</dbReference>
<dbReference type="AlphaFoldDB" id="A0A0D7BPM1"/>
<evidence type="ECO:0000256" key="6">
    <source>
        <dbReference type="ARBA" id="ARBA00022833"/>
    </source>
</evidence>
<evidence type="ECO:0000256" key="4">
    <source>
        <dbReference type="ARBA" id="ARBA00022723"/>
    </source>
</evidence>
<name>A0A0D7BPM1_9AGAR</name>
<keyword evidence="10 11" id="KW-1015">Disulfide bond</keyword>
<keyword evidence="6" id="KW-0862">Zinc</keyword>
<comment type="subcellular location">
    <subcellularLocation>
        <location evidence="1 11">Mitochondrion inner membrane</location>
        <topology evidence="1 11">Peripheral membrane protein</topology>
        <orientation evidence="1 11">Intermembrane side</orientation>
    </subcellularLocation>
</comment>
<feature type="domain" description="Tim10-like" evidence="12">
    <location>
        <begin position="17"/>
        <end position="78"/>
    </location>
</feature>
<dbReference type="GO" id="GO:0015031">
    <property type="term" value="P:protein transport"/>
    <property type="evidence" value="ECO:0007669"/>
    <property type="project" value="UniProtKB-KW"/>
</dbReference>
<organism evidence="13 14">
    <name type="scientific">Cylindrobasidium torrendii FP15055 ss-10</name>
    <dbReference type="NCBI Taxonomy" id="1314674"/>
    <lineage>
        <taxon>Eukaryota</taxon>
        <taxon>Fungi</taxon>
        <taxon>Dikarya</taxon>
        <taxon>Basidiomycota</taxon>
        <taxon>Agaricomycotina</taxon>
        <taxon>Agaricomycetes</taxon>
        <taxon>Agaricomycetidae</taxon>
        <taxon>Agaricales</taxon>
        <taxon>Marasmiineae</taxon>
        <taxon>Physalacriaceae</taxon>
        <taxon>Cylindrobasidium</taxon>
    </lineage>
</organism>
<dbReference type="PANTHER" id="PTHR13172">
    <property type="entry name" value="MITOCHONDRIAL IMPORT INNER MEMBRANE TRANSLOCASE SUBUNIT TIM9B"/>
    <property type="match status" value="1"/>
</dbReference>
<keyword evidence="9 11" id="KW-0496">Mitochondrion</keyword>
<comment type="domain">
    <text evidence="11">The twin CX3C motif contains 4 conserved Cys residues that form 2 disulfide bonds in the mitochondrial intermembrane space.</text>
</comment>
<dbReference type="Pfam" id="PF02953">
    <property type="entry name" value="zf-Tim10_DDP"/>
    <property type="match status" value="1"/>
</dbReference>
<evidence type="ECO:0000256" key="9">
    <source>
        <dbReference type="ARBA" id="ARBA00023128"/>
    </source>
</evidence>
<dbReference type="InterPro" id="IPR050673">
    <property type="entry name" value="Mito_inner_translocase_sub"/>
</dbReference>
<evidence type="ECO:0000313" key="14">
    <source>
        <dbReference type="Proteomes" id="UP000054007"/>
    </source>
</evidence>
<dbReference type="InterPro" id="IPR004217">
    <property type="entry name" value="Tim10-like"/>
</dbReference>
<dbReference type="SUPFAM" id="SSF144122">
    <property type="entry name" value="Tim10-like"/>
    <property type="match status" value="1"/>
</dbReference>